<proteinExistence type="predicted"/>
<dbReference type="AlphaFoldDB" id="A0A818ECH7"/>
<accession>A0A818ECH7</accession>
<evidence type="ECO:0000313" key="2">
    <source>
        <dbReference type="Proteomes" id="UP000663869"/>
    </source>
</evidence>
<name>A0A818ECH7_9BILA</name>
<dbReference type="Proteomes" id="UP000663869">
    <property type="component" value="Unassembled WGS sequence"/>
</dbReference>
<evidence type="ECO:0000313" key="1">
    <source>
        <dbReference type="EMBL" id="CAF3456094.1"/>
    </source>
</evidence>
<comment type="caution">
    <text evidence="1">The sequence shown here is derived from an EMBL/GenBank/DDBJ whole genome shotgun (WGS) entry which is preliminary data.</text>
</comment>
<protein>
    <submittedName>
        <fullName evidence="1">Uncharacterized protein</fullName>
    </submittedName>
</protein>
<sequence length="222" mass="25334">MIFKRLYVGSGSYTIENRGQISRLLKQEYAKPTLAQYESQESLASSALSFALCHNVTPIVEQSISALVDTLTKYGDESHSTSDKPRTSVTSLNTTVGSDVLELLSARKQYEILPYQDLQLELTAALNLFNCIDENRVIALDASYGDKLLFIEYDVGQFIQSDNSQAYEIFNQINYISNWTQPITFTAFQRRRVPSKLLFFTDENHWVLNPCNSLVWYQEVLD</sequence>
<organism evidence="1 2">
    <name type="scientific">Rotaria socialis</name>
    <dbReference type="NCBI Taxonomy" id="392032"/>
    <lineage>
        <taxon>Eukaryota</taxon>
        <taxon>Metazoa</taxon>
        <taxon>Spiralia</taxon>
        <taxon>Gnathifera</taxon>
        <taxon>Rotifera</taxon>
        <taxon>Eurotatoria</taxon>
        <taxon>Bdelloidea</taxon>
        <taxon>Philodinida</taxon>
        <taxon>Philodinidae</taxon>
        <taxon>Rotaria</taxon>
    </lineage>
</organism>
<reference evidence="1" key="1">
    <citation type="submission" date="2021-02" db="EMBL/GenBank/DDBJ databases">
        <authorList>
            <person name="Nowell W R."/>
        </authorList>
    </citation>
    <scope>NUCLEOTIDE SEQUENCE</scope>
</reference>
<gene>
    <name evidence="1" type="ORF">FME351_LOCUS13744</name>
</gene>
<dbReference type="EMBL" id="CAJNYU010001675">
    <property type="protein sequence ID" value="CAF3456094.1"/>
    <property type="molecule type" value="Genomic_DNA"/>
</dbReference>